<sequence>MAPKTAPKADRLKTRSLGNSLITEASLRDMIRRGYIIAGAARAPKPDEVMARPEDDEVVVFRDLFTAGLRFPLCPFFIDILRSCGMYLHQLTPNSIARLSMFLWLARTCNFSPSAEHFSFIHIISRRFSPPMTAYKNKWLVDWMSHWFYHKITLDPESRSHPLVTDRIRNLDETPCLMAEEMEDHVRFVDLLRRILKVFSTRDIIEEYVACRCWPLKDGWSIKGWLPEDQWVEGISMPDFVKSFHLKKNQVDPSSVESWADEILGVESIGKLRVPRSWYQRPKEKRKEKAVAAADIVVAEEKRSIPLTAKLEKRKRSRGQAVGGQPKRSKAEVLLFGTPPPMKASEDSEDAGGDEGAGAALAVPPLRLVFPALTPPKVVAGDAAKCLELEISQMEAESDDGLTGNIVVDSPTGEGASHPGATSPLNLTLRLDLLLKEIVVLSARGTPWRLLSSGRLRQG</sequence>
<evidence type="ECO:0000313" key="4">
    <source>
        <dbReference type="Proteomes" id="UP000275267"/>
    </source>
</evidence>
<evidence type="ECO:0000313" key="3">
    <source>
        <dbReference type="EMBL" id="RLN12398.1"/>
    </source>
</evidence>
<keyword evidence="4" id="KW-1185">Reference proteome</keyword>
<dbReference type="Pfam" id="PF04195">
    <property type="entry name" value="Transposase_28"/>
    <property type="match status" value="1"/>
</dbReference>
<evidence type="ECO:0000256" key="1">
    <source>
        <dbReference type="SAM" id="MobiDB-lite"/>
    </source>
</evidence>
<accession>A0A3L6S1W6</accession>
<dbReference type="OrthoDB" id="685425at2759"/>
<protein>
    <recommendedName>
        <fullName evidence="2">Transposase (putative) gypsy type domain-containing protein</fullName>
    </recommendedName>
</protein>
<feature type="region of interest" description="Disordered" evidence="1">
    <location>
        <begin position="400"/>
        <end position="421"/>
    </location>
</feature>
<dbReference type="InterPro" id="IPR007321">
    <property type="entry name" value="Transposase_28"/>
</dbReference>
<name>A0A3L6S1W6_PANMI</name>
<feature type="domain" description="Transposase (putative) gypsy type" evidence="2">
    <location>
        <begin position="59"/>
        <end position="119"/>
    </location>
</feature>
<dbReference type="EMBL" id="PQIB02000006">
    <property type="protein sequence ID" value="RLN12398.1"/>
    <property type="molecule type" value="Genomic_DNA"/>
</dbReference>
<evidence type="ECO:0000259" key="2">
    <source>
        <dbReference type="Pfam" id="PF04195"/>
    </source>
</evidence>
<dbReference type="Proteomes" id="UP000275267">
    <property type="component" value="Unassembled WGS sequence"/>
</dbReference>
<comment type="caution">
    <text evidence="3">The sequence shown here is derived from an EMBL/GenBank/DDBJ whole genome shotgun (WGS) entry which is preliminary data.</text>
</comment>
<gene>
    <name evidence="3" type="ORF">C2845_PM09G13150</name>
</gene>
<dbReference type="AlphaFoldDB" id="A0A3L6S1W6"/>
<dbReference type="PANTHER" id="PTHR33026:SF7">
    <property type="entry name" value="OS03G0100275 PROTEIN"/>
    <property type="match status" value="1"/>
</dbReference>
<reference evidence="4" key="1">
    <citation type="journal article" date="2019" name="Nat. Commun.">
        <title>The genome of broomcorn millet.</title>
        <authorList>
            <person name="Zou C."/>
            <person name="Miki D."/>
            <person name="Li D."/>
            <person name="Tang Q."/>
            <person name="Xiao L."/>
            <person name="Rajput S."/>
            <person name="Deng P."/>
            <person name="Jia W."/>
            <person name="Huang R."/>
            <person name="Zhang M."/>
            <person name="Sun Y."/>
            <person name="Hu J."/>
            <person name="Fu X."/>
            <person name="Schnable P.S."/>
            <person name="Li F."/>
            <person name="Zhang H."/>
            <person name="Feng B."/>
            <person name="Zhu X."/>
            <person name="Liu R."/>
            <person name="Schnable J.C."/>
            <person name="Zhu J.-K."/>
            <person name="Zhang H."/>
        </authorList>
    </citation>
    <scope>NUCLEOTIDE SEQUENCE [LARGE SCALE GENOMIC DNA]</scope>
</reference>
<organism evidence="3 4">
    <name type="scientific">Panicum miliaceum</name>
    <name type="common">Proso millet</name>
    <name type="synonym">Broomcorn millet</name>
    <dbReference type="NCBI Taxonomy" id="4540"/>
    <lineage>
        <taxon>Eukaryota</taxon>
        <taxon>Viridiplantae</taxon>
        <taxon>Streptophyta</taxon>
        <taxon>Embryophyta</taxon>
        <taxon>Tracheophyta</taxon>
        <taxon>Spermatophyta</taxon>
        <taxon>Magnoliopsida</taxon>
        <taxon>Liliopsida</taxon>
        <taxon>Poales</taxon>
        <taxon>Poaceae</taxon>
        <taxon>PACMAD clade</taxon>
        <taxon>Panicoideae</taxon>
        <taxon>Panicodae</taxon>
        <taxon>Paniceae</taxon>
        <taxon>Panicinae</taxon>
        <taxon>Panicum</taxon>
        <taxon>Panicum sect. Panicum</taxon>
    </lineage>
</organism>
<dbReference type="PANTHER" id="PTHR33026">
    <property type="entry name" value="OS06G0360600 PROTEIN"/>
    <property type="match status" value="1"/>
</dbReference>
<proteinExistence type="predicted"/>